<dbReference type="OrthoDB" id="679419at2"/>
<dbReference type="Gene3D" id="1.10.260.40">
    <property type="entry name" value="lambda repressor-like DNA-binding domains"/>
    <property type="match status" value="1"/>
</dbReference>
<dbReference type="InterPro" id="IPR010982">
    <property type="entry name" value="Lambda_DNA-bd_dom_sf"/>
</dbReference>
<organism evidence="2 3">
    <name type="scientific">Flavobacterium omnivorum</name>
    <dbReference type="NCBI Taxonomy" id="178355"/>
    <lineage>
        <taxon>Bacteria</taxon>
        <taxon>Pseudomonadati</taxon>
        <taxon>Bacteroidota</taxon>
        <taxon>Flavobacteriia</taxon>
        <taxon>Flavobacteriales</taxon>
        <taxon>Flavobacteriaceae</taxon>
        <taxon>Flavobacterium</taxon>
    </lineage>
</organism>
<dbReference type="EMBL" id="FNDB01000004">
    <property type="protein sequence ID" value="SDH07570.1"/>
    <property type="molecule type" value="Genomic_DNA"/>
</dbReference>
<name>A0A1G7ZHJ6_9FLAO</name>
<dbReference type="InterPro" id="IPR001387">
    <property type="entry name" value="Cro/C1-type_HTH"/>
</dbReference>
<dbReference type="SUPFAM" id="SSF47413">
    <property type="entry name" value="lambda repressor-like DNA-binding domains"/>
    <property type="match status" value="1"/>
</dbReference>
<protein>
    <submittedName>
        <fullName evidence="2">Cro/C1-type HTH DNA-binding domain-containing protein</fullName>
    </submittedName>
</protein>
<keyword evidence="2" id="KW-0238">DNA-binding</keyword>
<sequence length="73" mass="8601">MGDLNRKICDFIANEWIGETQAKTEFALNHNIDEKTVRRIYNDENYTITLYTLNKICEARNIKLSEFFKLVGL</sequence>
<dbReference type="GO" id="GO:0003677">
    <property type="term" value="F:DNA binding"/>
    <property type="evidence" value="ECO:0007669"/>
    <property type="project" value="UniProtKB-KW"/>
</dbReference>
<dbReference type="Pfam" id="PF13443">
    <property type="entry name" value="HTH_26"/>
    <property type="match status" value="1"/>
</dbReference>
<dbReference type="Proteomes" id="UP000199274">
    <property type="component" value="Unassembled WGS sequence"/>
</dbReference>
<accession>A0A1G7ZHJ6</accession>
<keyword evidence="3" id="KW-1185">Reference proteome</keyword>
<dbReference type="AlphaFoldDB" id="A0A1G7ZHJ6"/>
<feature type="domain" description="HTH cro/C1-type" evidence="1">
    <location>
        <begin position="25"/>
        <end position="71"/>
    </location>
</feature>
<gene>
    <name evidence="2" type="ORF">SAMN04488062_10449</name>
</gene>
<reference evidence="3" key="1">
    <citation type="submission" date="2016-10" db="EMBL/GenBank/DDBJ databases">
        <authorList>
            <person name="Varghese N."/>
            <person name="Submissions S."/>
        </authorList>
    </citation>
    <scope>NUCLEOTIDE SEQUENCE [LARGE SCALE GENOMIC DNA]</scope>
    <source>
        <strain evidence="3">CGMCC 1.2747</strain>
    </source>
</reference>
<evidence type="ECO:0000313" key="2">
    <source>
        <dbReference type="EMBL" id="SDH07570.1"/>
    </source>
</evidence>
<evidence type="ECO:0000313" key="3">
    <source>
        <dbReference type="Proteomes" id="UP000199274"/>
    </source>
</evidence>
<proteinExistence type="predicted"/>
<dbReference type="RefSeq" id="WP_091256188.1">
    <property type="nucleotide sequence ID" value="NZ_FNDB01000004.1"/>
</dbReference>
<evidence type="ECO:0000259" key="1">
    <source>
        <dbReference type="Pfam" id="PF13443"/>
    </source>
</evidence>